<protein>
    <recommendedName>
        <fullName evidence="2">histidine kinase</fullName>
        <ecNumber evidence="2">2.7.13.3</ecNumber>
    </recommendedName>
</protein>
<dbReference type="Proteomes" id="UP000199230">
    <property type="component" value="Unassembled WGS sequence"/>
</dbReference>
<dbReference type="PROSITE" id="PS50112">
    <property type="entry name" value="PAS"/>
    <property type="match status" value="1"/>
</dbReference>
<evidence type="ECO:0000259" key="7">
    <source>
        <dbReference type="PROSITE" id="PS50113"/>
    </source>
</evidence>
<comment type="catalytic activity">
    <reaction evidence="1">
        <text>ATP + protein L-histidine = ADP + protein N-phospho-L-histidine.</text>
        <dbReference type="EC" id="2.7.13.3"/>
    </reaction>
</comment>
<name>A0A1H3JZU4_9FIRM</name>
<evidence type="ECO:0000256" key="1">
    <source>
        <dbReference type="ARBA" id="ARBA00000085"/>
    </source>
</evidence>
<dbReference type="NCBIfam" id="TIGR00229">
    <property type="entry name" value="sensory_box"/>
    <property type="match status" value="2"/>
</dbReference>
<keyword evidence="5" id="KW-0418">Kinase</keyword>
<keyword evidence="4" id="KW-0808">Transferase</keyword>
<evidence type="ECO:0000259" key="6">
    <source>
        <dbReference type="PROSITE" id="PS50112"/>
    </source>
</evidence>
<evidence type="ECO:0000256" key="4">
    <source>
        <dbReference type="ARBA" id="ARBA00022679"/>
    </source>
</evidence>
<feature type="domain" description="PAS" evidence="6">
    <location>
        <begin position="19"/>
        <end position="64"/>
    </location>
</feature>
<dbReference type="PANTHER" id="PTHR43304:SF1">
    <property type="entry name" value="PAC DOMAIN-CONTAINING PROTEIN"/>
    <property type="match status" value="1"/>
</dbReference>
<evidence type="ECO:0000313" key="9">
    <source>
        <dbReference type="Proteomes" id="UP000199230"/>
    </source>
</evidence>
<dbReference type="EC" id="2.7.13.3" evidence="2"/>
<dbReference type="STRING" id="159292.SAMN05192546_102155"/>
<dbReference type="SUPFAM" id="SSF55785">
    <property type="entry name" value="PYP-like sensor domain (PAS domain)"/>
    <property type="match status" value="3"/>
</dbReference>
<dbReference type="InterPro" id="IPR000014">
    <property type="entry name" value="PAS"/>
</dbReference>
<keyword evidence="9" id="KW-1185">Reference proteome</keyword>
<proteinExistence type="predicted"/>
<sequence>MFTMEWGFESCDNLPLRSFSSNVEQILGYSPEELLHPGFSYSELVHPDDLEGVIEKIKHNVENKIDSYEESYRLKTKIGQYIWVYEFTIFVRNEEGNPTTIRSYMYDQSEQKKTEEALRIAEARLEKTAYELTENIPVGTCTMVQPAHGGMAKFEFMSRRFLELTGLTREEAASDPLKAFACVHPDDFDDWVALNVRTFQEKTSFFAETRLVVNGETRWVTAESIPRRFPDGTTVWEGVLADITDRKRAKEALSESVRRFNDLVAHVSVGVYVFWIRADGCDEFECVSDGWCKMNQIRREDVLANPAIAFDIIHPEDLERFKALNKECVREQKQFSWEGRIIIGDDVSFALIESTPVFLTMAIVDGLVYSKTLPRGRGTKRN</sequence>
<dbReference type="InterPro" id="IPR052162">
    <property type="entry name" value="Sensor_kinase/Photoreceptor"/>
</dbReference>
<dbReference type="CDD" id="cd00130">
    <property type="entry name" value="PAS"/>
    <property type="match status" value="2"/>
</dbReference>
<dbReference type="PROSITE" id="PS50113">
    <property type="entry name" value="PAC"/>
    <property type="match status" value="2"/>
</dbReference>
<evidence type="ECO:0000256" key="5">
    <source>
        <dbReference type="ARBA" id="ARBA00022777"/>
    </source>
</evidence>
<dbReference type="Pfam" id="PF08447">
    <property type="entry name" value="PAS_3"/>
    <property type="match status" value="2"/>
</dbReference>
<evidence type="ECO:0000256" key="2">
    <source>
        <dbReference type="ARBA" id="ARBA00012438"/>
    </source>
</evidence>
<dbReference type="InterPro" id="IPR013655">
    <property type="entry name" value="PAS_fold_3"/>
</dbReference>
<organism evidence="8 9">
    <name type="scientific">Tindallia californiensis</name>
    <dbReference type="NCBI Taxonomy" id="159292"/>
    <lineage>
        <taxon>Bacteria</taxon>
        <taxon>Bacillati</taxon>
        <taxon>Bacillota</taxon>
        <taxon>Clostridia</taxon>
        <taxon>Peptostreptococcales</taxon>
        <taxon>Tindalliaceae</taxon>
        <taxon>Tindallia</taxon>
    </lineage>
</organism>
<evidence type="ECO:0000256" key="3">
    <source>
        <dbReference type="ARBA" id="ARBA00022553"/>
    </source>
</evidence>
<feature type="domain" description="PAC" evidence="7">
    <location>
        <begin position="201"/>
        <end position="255"/>
    </location>
</feature>
<dbReference type="InterPro" id="IPR000700">
    <property type="entry name" value="PAS-assoc_C"/>
</dbReference>
<dbReference type="InterPro" id="IPR035965">
    <property type="entry name" value="PAS-like_dom_sf"/>
</dbReference>
<dbReference type="PANTHER" id="PTHR43304">
    <property type="entry name" value="PHYTOCHROME-LIKE PROTEIN CPH1"/>
    <property type="match status" value="1"/>
</dbReference>
<dbReference type="Gene3D" id="3.30.450.20">
    <property type="entry name" value="PAS domain"/>
    <property type="match status" value="3"/>
</dbReference>
<gene>
    <name evidence="8" type="ORF">SAMN05192546_102155</name>
</gene>
<evidence type="ECO:0000313" key="8">
    <source>
        <dbReference type="EMBL" id="SDY44858.1"/>
    </source>
</evidence>
<accession>A0A1H3JZU4</accession>
<dbReference type="GO" id="GO:0004673">
    <property type="term" value="F:protein histidine kinase activity"/>
    <property type="evidence" value="ECO:0007669"/>
    <property type="project" value="UniProtKB-EC"/>
</dbReference>
<keyword evidence="3" id="KW-0597">Phosphoprotein</keyword>
<dbReference type="AlphaFoldDB" id="A0A1H3JZU4"/>
<feature type="domain" description="PAC" evidence="7">
    <location>
        <begin position="68"/>
        <end position="120"/>
    </location>
</feature>
<reference evidence="8 9" key="1">
    <citation type="submission" date="2016-10" db="EMBL/GenBank/DDBJ databases">
        <authorList>
            <person name="de Groot N.N."/>
        </authorList>
    </citation>
    <scope>NUCLEOTIDE SEQUENCE [LARGE SCALE GENOMIC DNA]</scope>
    <source>
        <strain evidence="8 9">APO</strain>
    </source>
</reference>
<dbReference type="EMBL" id="FNPV01000002">
    <property type="protein sequence ID" value="SDY44858.1"/>
    <property type="molecule type" value="Genomic_DNA"/>
</dbReference>